<dbReference type="Proteomes" id="UP000515158">
    <property type="component" value="Unplaced"/>
</dbReference>
<dbReference type="GeneID" id="117647640"/>
<dbReference type="KEGG" id="tpal:117647640"/>
<keyword evidence="1" id="KW-1185">Reference proteome</keyword>
<proteinExistence type="predicted"/>
<evidence type="ECO:0000313" key="2">
    <source>
        <dbReference type="RefSeq" id="XP_034245399.1"/>
    </source>
</evidence>
<evidence type="ECO:0000313" key="1">
    <source>
        <dbReference type="Proteomes" id="UP000515158"/>
    </source>
</evidence>
<accession>A0A6P8ZQ82</accession>
<dbReference type="AlphaFoldDB" id="A0A6P8ZQ82"/>
<organism evidence="2">
    <name type="scientific">Thrips palmi</name>
    <name type="common">Melon thrips</name>
    <dbReference type="NCBI Taxonomy" id="161013"/>
    <lineage>
        <taxon>Eukaryota</taxon>
        <taxon>Metazoa</taxon>
        <taxon>Ecdysozoa</taxon>
        <taxon>Arthropoda</taxon>
        <taxon>Hexapoda</taxon>
        <taxon>Insecta</taxon>
        <taxon>Pterygota</taxon>
        <taxon>Neoptera</taxon>
        <taxon>Paraneoptera</taxon>
        <taxon>Thysanoptera</taxon>
        <taxon>Terebrantia</taxon>
        <taxon>Thripoidea</taxon>
        <taxon>Thripidae</taxon>
        <taxon>Thrips</taxon>
    </lineage>
</organism>
<gene>
    <name evidence="2" type="primary">LOC117647640</name>
</gene>
<dbReference type="RefSeq" id="XP_034245399.1">
    <property type="nucleotide sequence ID" value="XM_034389508.1"/>
</dbReference>
<name>A0A6P8ZQ82_THRPL</name>
<reference evidence="2" key="1">
    <citation type="submission" date="2025-08" db="UniProtKB">
        <authorList>
            <consortium name="RefSeq"/>
        </authorList>
    </citation>
    <scope>IDENTIFICATION</scope>
    <source>
        <tissue evidence="2">Total insect</tissue>
    </source>
</reference>
<protein>
    <submittedName>
        <fullName evidence="2">Uncharacterized protein LOC117647640</fullName>
    </submittedName>
</protein>
<dbReference type="PROSITE" id="PS51257">
    <property type="entry name" value="PROKAR_LIPOPROTEIN"/>
    <property type="match status" value="1"/>
</dbReference>
<dbReference type="InParanoid" id="A0A6P8ZQ82"/>
<sequence length="130" mass="14910">MKDAFNLQSSLSTGCNELVRVRRVFLEFSVSFTSSPLCKYGSCRCTVLPSTISCSSEVFLLNTTPTNASTLEKQTFERQQRLFVSGLPRYLYLGSLCNLLVDQLMFHERCALIFSLHHTKALCRWLNRTW</sequence>